<evidence type="ECO:0000256" key="16">
    <source>
        <dbReference type="ARBA" id="ARBA00023201"/>
    </source>
</evidence>
<comment type="similarity">
    <text evidence="2">Belongs to the X(+)/potassium ATPases subunit beta family.</text>
</comment>
<dbReference type="FunFam" id="2.60.40.1660:FF:000004">
    <property type="entry name" value="sodium/potassium-transporting ATPase subunit beta-2"/>
    <property type="match status" value="1"/>
</dbReference>
<dbReference type="AlphaFoldDB" id="A0AAN9T3K3"/>
<keyword evidence="7 18" id="KW-0812">Transmembrane</keyword>
<dbReference type="Pfam" id="PF00287">
    <property type="entry name" value="Na_K-ATPase"/>
    <property type="match status" value="1"/>
</dbReference>
<evidence type="ECO:0000256" key="8">
    <source>
        <dbReference type="ARBA" id="ARBA00022958"/>
    </source>
</evidence>
<evidence type="ECO:0000256" key="9">
    <source>
        <dbReference type="ARBA" id="ARBA00022968"/>
    </source>
</evidence>
<keyword evidence="10 18" id="KW-1133">Transmembrane helix</keyword>
<keyword evidence="6" id="KW-0740">Sodium/potassium transport</keyword>
<keyword evidence="3" id="KW-0813">Transport</keyword>
<evidence type="ECO:0000256" key="6">
    <source>
        <dbReference type="ARBA" id="ARBA00022607"/>
    </source>
</evidence>
<protein>
    <recommendedName>
        <fullName evidence="21">Sodium/potassium-transporting ATPase subunit beta-2</fullName>
    </recommendedName>
</protein>
<evidence type="ECO:0000256" key="4">
    <source>
        <dbReference type="ARBA" id="ARBA00022475"/>
    </source>
</evidence>
<keyword evidence="8" id="KW-0630">Potassium</keyword>
<dbReference type="GO" id="GO:0030007">
    <property type="term" value="P:intracellular potassium ion homeostasis"/>
    <property type="evidence" value="ECO:0007669"/>
    <property type="project" value="TreeGrafter"/>
</dbReference>
<evidence type="ECO:0000256" key="13">
    <source>
        <dbReference type="ARBA" id="ARBA00023136"/>
    </source>
</evidence>
<evidence type="ECO:0000256" key="3">
    <source>
        <dbReference type="ARBA" id="ARBA00022448"/>
    </source>
</evidence>
<keyword evidence="4" id="KW-1003">Cell membrane</keyword>
<dbReference type="EMBL" id="JBBCAQ010000043">
    <property type="protein sequence ID" value="KAK7570782.1"/>
    <property type="molecule type" value="Genomic_DNA"/>
</dbReference>
<dbReference type="PANTHER" id="PTHR11523">
    <property type="entry name" value="SODIUM/POTASSIUM-DEPENDENT ATPASE BETA SUBUNIT"/>
    <property type="match status" value="1"/>
</dbReference>
<name>A0AAN9T3K3_9HEMI</name>
<dbReference type="GO" id="GO:0005890">
    <property type="term" value="C:sodium:potassium-exchanging ATPase complex"/>
    <property type="evidence" value="ECO:0007669"/>
    <property type="project" value="InterPro"/>
</dbReference>
<keyword evidence="5" id="KW-0633">Potassium transport</keyword>
<keyword evidence="15" id="KW-0325">Glycoprotein</keyword>
<keyword evidence="20" id="KW-1185">Reference proteome</keyword>
<comment type="caution">
    <text evidence="19">The sequence shown here is derived from an EMBL/GenBank/DDBJ whole genome shotgun (WGS) entry which is preliminary data.</text>
</comment>
<dbReference type="PANTHER" id="PTHR11523:SF31">
    <property type="entry name" value="AT04468P-RELATED"/>
    <property type="match status" value="1"/>
</dbReference>
<evidence type="ECO:0000256" key="17">
    <source>
        <dbReference type="ARBA" id="ARBA00025540"/>
    </source>
</evidence>
<evidence type="ECO:0000256" key="18">
    <source>
        <dbReference type="SAM" id="Phobius"/>
    </source>
</evidence>
<dbReference type="GO" id="GO:0001671">
    <property type="term" value="F:ATPase activator activity"/>
    <property type="evidence" value="ECO:0007669"/>
    <property type="project" value="UniProtKB-ARBA"/>
</dbReference>
<evidence type="ECO:0000256" key="2">
    <source>
        <dbReference type="ARBA" id="ARBA00005876"/>
    </source>
</evidence>
<evidence type="ECO:0000256" key="5">
    <source>
        <dbReference type="ARBA" id="ARBA00022538"/>
    </source>
</evidence>
<keyword evidence="13 18" id="KW-0472">Membrane</keyword>
<evidence type="ECO:0000256" key="7">
    <source>
        <dbReference type="ARBA" id="ARBA00022692"/>
    </source>
</evidence>
<dbReference type="InterPro" id="IPR000402">
    <property type="entry name" value="Na/K_ATPase_sub_beta"/>
</dbReference>
<keyword evidence="11" id="KW-0915">Sodium</keyword>
<gene>
    <name evidence="19" type="ORF">V9T40_010149</name>
</gene>
<evidence type="ECO:0000256" key="11">
    <source>
        <dbReference type="ARBA" id="ARBA00023053"/>
    </source>
</evidence>
<dbReference type="GO" id="GO:1990573">
    <property type="term" value="P:potassium ion import across plasma membrane"/>
    <property type="evidence" value="ECO:0007669"/>
    <property type="project" value="TreeGrafter"/>
</dbReference>
<keyword evidence="9" id="KW-0735">Signal-anchor</keyword>
<reference evidence="19 20" key="1">
    <citation type="submission" date="2024-03" db="EMBL/GenBank/DDBJ databases">
        <title>Adaptation during the transition from Ophiocordyceps entomopathogen to insect associate is accompanied by gene loss and intensified selection.</title>
        <authorList>
            <person name="Ward C.M."/>
            <person name="Onetto C.A."/>
            <person name="Borneman A.R."/>
        </authorList>
    </citation>
    <scope>NUCLEOTIDE SEQUENCE [LARGE SCALE GENOMIC DNA]</scope>
    <source>
        <strain evidence="19">AWRI1</strain>
        <tissue evidence="19">Single Adult Female</tissue>
    </source>
</reference>
<keyword evidence="14" id="KW-1015">Disulfide bond</keyword>
<comment type="function">
    <text evidence="17">This is the non-catalytic component of the active enzyme, which catalyzes the hydrolysis of ATP coupled with the exchange of Na(+) and K(+) ions across the plasma membrane. The beta subunit regulates, through assembly of alpha/beta heterodimers, the number of sodium pumps transported to the plasma membrane.</text>
</comment>
<evidence type="ECO:0000313" key="19">
    <source>
        <dbReference type="EMBL" id="KAK7570782.1"/>
    </source>
</evidence>
<evidence type="ECO:0000256" key="14">
    <source>
        <dbReference type="ARBA" id="ARBA00023157"/>
    </source>
</evidence>
<evidence type="ECO:0000313" key="20">
    <source>
        <dbReference type="Proteomes" id="UP001367676"/>
    </source>
</evidence>
<dbReference type="Gene3D" id="2.60.40.1660">
    <property type="entry name" value="Na, k-atpase alpha subunit"/>
    <property type="match status" value="1"/>
</dbReference>
<accession>A0AAN9T3K3</accession>
<keyword evidence="12" id="KW-0406">Ion transport</keyword>
<feature type="transmembrane region" description="Helical" evidence="18">
    <location>
        <begin position="55"/>
        <end position="77"/>
    </location>
</feature>
<dbReference type="InterPro" id="IPR038702">
    <property type="entry name" value="Na/K_ATPase_sub_beta_sf"/>
</dbReference>
<comment type="subcellular location">
    <subcellularLocation>
        <location evidence="1">Cell membrane</location>
        <topology evidence="1">Single-pass type II membrane protein</topology>
    </subcellularLocation>
</comment>
<evidence type="ECO:0008006" key="21">
    <source>
        <dbReference type="Google" id="ProtNLM"/>
    </source>
</evidence>
<proteinExistence type="inferred from homology"/>
<dbReference type="GO" id="GO:0006883">
    <property type="term" value="P:intracellular sodium ion homeostasis"/>
    <property type="evidence" value="ECO:0007669"/>
    <property type="project" value="TreeGrafter"/>
</dbReference>
<organism evidence="19 20">
    <name type="scientific">Parthenolecanium corni</name>
    <dbReference type="NCBI Taxonomy" id="536013"/>
    <lineage>
        <taxon>Eukaryota</taxon>
        <taxon>Metazoa</taxon>
        <taxon>Ecdysozoa</taxon>
        <taxon>Arthropoda</taxon>
        <taxon>Hexapoda</taxon>
        <taxon>Insecta</taxon>
        <taxon>Pterygota</taxon>
        <taxon>Neoptera</taxon>
        <taxon>Paraneoptera</taxon>
        <taxon>Hemiptera</taxon>
        <taxon>Sternorrhyncha</taxon>
        <taxon>Coccoidea</taxon>
        <taxon>Coccidae</taxon>
        <taxon>Parthenolecanium</taxon>
    </lineage>
</organism>
<dbReference type="Proteomes" id="UP001367676">
    <property type="component" value="Unassembled WGS sequence"/>
</dbReference>
<evidence type="ECO:0000256" key="1">
    <source>
        <dbReference type="ARBA" id="ARBA00004401"/>
    </source>
</evidence>
<evidence type="ECO:0000256" key="12">
    <source>
        <dbReference type="ARBA" id="ARBA00023065"/>
    </source>
</evidence>
<sequence>MGKTADETNGTGGYEWEYAKKVDTRTTAQKIRFFIYDPQTHAVLGRTAKSWGALLLFYAIFYSVLALLFAICMKVLLATLTEKSPKWQLQESIIGTNPGLGFRPMANDTEALSIIWYNKTTKDSWITTMKEFVNKHYKINATFAQDCKYGANLQGNEVCRVSLDTFGKCAPDYGYGFGIGQPCIFIKLNRIYGWVPEYYNDSNTLPNDIPENAREPIKATINKGERNYVWLSCNGQSPHDRENQGPIEYLPAPGFPHYFYPYMNTKDYMSPLVAVRFKQPKSKVLINIECRAWAKNIHYKSNSQLREGSVHFELQVDESS</sequence>
<evidence type="ECO:0000256" key="15">
    <source>
        <dbReference type="ARBA" id="ARBA00023180"/>
    </source>
</evidence>
<evidence type="ECO:0000256" key="10">
    <source>
        <dbReference type="ARBA" id="ARBA00022989"/>
    </source>
</evidence>
<keyword evidence="16" id="KW-0739">Sodium transport</keyword>
<dbReference type="GO" id="GO:0036376">
    <property type="term" value="P:sodium ion export across plasma membrane"/>
    <property type="evidence" value="ECO:0007669"/>
    <property type="project" value="TreeGrafter"/>
</dbReference>